<dbReference type="CDD" id="cd09988">
    <property type="entry name" value="Formimidoylglutamase"/>
    <property type="match status" value="1"/>
</dbReference>
<dbReference type="GO" id="GO:0016813">
    <property type="term" value="F:hydrolase activity, acting on carbon-nitrogen (but not peptide) bonds, in linear amidines"/>
    <property type="evidence" value="ECO:0007669"/>
    <property type="project" value="UniProtKB-ARBA"/>
</dbReference>
<dbReference type="Pfam" id="PF00491">
    <property type="entry name" value="Arginase"/>
    <property type="match status" value="1"/>
</dbReference>
<dbReference type="AlphaFoldDB" id="A0A1H5UG43"/>
<evidence type="ECO:0000313" key="1">
    <source>
        <dbReference type="EMBL" id="SEF73237.1"/>
    </source>
</evidence>
<keyword evidence="2" id="KW-1185">Reference proteome</keyword>
<dbReference type="Gene3D" id="3.40.800.10">
    <property type="entry name" value="Ureohydrolase domain"/>
    <property type="match status" value="1"/>
</dbReference>
<dbReference type="InterPro" id="IPR006035">
    <property type="entry name" value="Ureohydrolase"/>
</dbReference>
<dbReference type="Proteomes" id="UP000236738">
    <property type="component" value="Unassembled WGS sequence"/>
</dbReference>
<dbReference type="RefSeq" id="WP_103912749.1">
    <property type="nucleotide sequence ID" value="NZ_FNUS01000001.1"/>
</dbReference>
<gene>
    <name evidence="1" type="ORF">SAMN05421847_0761</name>
</gene>
<dbReference type="OrthoDB" id="931936at2"/>
<proteinExistence type="predicted"/>
<dbReference type="EMBL" id="FNUS01000001">
    <property type="protein sequence ID" value="SEF73237.1"/>
    <property type="molecule type" value="Genomic_DNA"/>
</dbReference>
<protein>
    <submittedName>
        <fullName evidence="1">Arginase family protein</fullName>
    </submittedName>
</protein>
<accession>A0A1H5UG43</accession>
<sequence>MNIEDFLIPAPKLKTEKWQLGHFIKSEILENSIVLIFVSDFRGANRSGESQDFRKVRAELYRLSHLQFETDICDLGDLISGKTIEDTHFILQEFLSLCHYKNAIPVIIGGSNDLAFSLFSALNFHQKNINYTQINSKVELGNADEPLSEKNYLTKILSSKNLSVKNYHHLGYQKHLNAQESVNLIKEVEFDILRLAEMMNETDKAEPYFRRANLVTLNCDAVESFAEDFSIHPQVNGLNRREICAYMQEIGLGENLKSVGIFNFNFEAESRLNHQLLAHMIWYLISGIDLEKSHPKERFYETFHVMIEEENYTFRRDSFKNLWYFGADEKIENCLPCSAADYQLAKEGKIAKRLLHF</sequence>
<evidence type="ECO:0000313" key="2">
    <source>
        <dbReference type="Proteomes" id="UP000236738"/>
    </source>
</evidence>
<dbReference type="SUPFAM" id="SSF52768">
    <property type="entry name" value="Arginase/deacetylase"/>
    <property type="match status" value="1"/>
</dbReference>
<reference evidence="2" key="1">
    <citation type="submission" date="2016-10" db="EMBL/GenBank/DDBJ databases">
        <authorList>
            <person name="Varghese N."/>
            <person name="Submissions S."/>
        </authorList>
    </citation>
    <scope>NUCLEOTIDE SEQUENCE [LARGE SCALE GENOMIC DNA]</scope>
    <source>
        <strain evidence="2">DSM 21580</strain>
    </source>
</reference>
<dbReference type="InterPro" id="IPR023696">
    <property type="entry name" value="Ureohydrolase_dom_sf"/>
</dbReference>
<dbReference type="GO" id="GO:0046872">
    <property type="term" value="F:metal ion binding"/>
    <property type="evidence" value="ECO:0007669"/>
    <property type="project" value="InterPro"/>
</dbReference>
<organism evidence="1 2">
    <name type="scientific">Halpernia humi</name>
    <dbReference type="NCBI Taxonomy" id="493375"/>
    <lineage>
        <taxon>Bacteria</taxon>
        <taxon>Pseudomonadati</taxon>
        <taxon>Bacteroidota</taxon>
        <taxon>Flavobacteriia</taxon>
        <taxon>Flavobacteriales</taxon>
        <taxon>Weeksellaceae</taxon>
        <taxon>Chryseobacterium group</taxon>
        <taxon>Halpernia</taxon>
    </lineage>
</organism>
<name>A0A1H5UG43_9FLAO</name>